<dbReference type="AlphaFoldDB" id="A6I666"/>
<dbReference type="InterPro" id="IPR012340">
    <property type="entry name" value="NA-bd_OB-fold"/>
</dbReference>
<sequence>MNRRRKFLFASVLALQNSSFIYPSCQRCFSRIFLESKRFTCPKCGCTGDAESANYRYRLSLKVAESNTLFVITVFGSCLDTYFGLTATGLHRYLKDSSKIPETLDSGRTQSLLTTAVEKCFVGQSFVFGVTNFGDVCGHHSNCSNFQQPCCKHRGEVRTLVASQIVLPDPRVTGFTVIDYLHPLLHRKHHCDSQDHSSQSLTSDHSDSEFNSIQGSGNTSWVLESSREDFFRFWQPSLELTSTDSHITSNDDFPPSEQLVASGTPTQNGHCVSFSEVTSSNNCHDSLQSLWSFVSCMDKNNTTGKLGEELGLLSPICSSCHESRLTDSNFFPSQMQKPFKEHNLECYSKAEKNDYSQYDIPCYQHREVNTTILQQGSSAFSLSSLKPEETASASQKSDSLIWDDIPFSESLNKFLAVVESEIAVAEIDTQNRKQGTDNSTDKCHKNYSRLSLTPLRDTRALNTPPFGLRSSQAMRENSRREAFFYNSKSSSSSQIQRESHPDKAAAAVSIGSNRSDISKDFLPDTCSSALFTSSDDMEASISQKRTSGVLQQRNEISCRLRTSISDCSDLSNSCFTGCEEKSHSGTKEKLAIQNCSKKYNDVSDLHKLENKRSYRWPEKQDDNFTISRKLTYPLETFRGSPKSISKEKPYRPSNNNLTQSSSADHEGSYNASADLFDDFAKDKDTETEITKLPQDILLPLEASCTENYPINENCNHPSQKLSLQSISPSEYQRPSSQSDSECDFEESQEDFVPCSQSTPVAGFHQRIHGLNGASKILPSFYSHLNANYKNTNISPLTGKCQATPTCPKNVKTSTQKLNHCPAAECLENDMDEWVPPTTKKVFISD</sequence>
<evidence type="ECO:0000256" key="7">
    <source>
        <dbReference type="ARBA" id="ARBA00023306"/>
    </source>
</evidence>
<dbReference type="RGD" id="1559690">
    <property type="gene designation" value="Ddias"/>
</dbReference>
<feature type="non-terminal residue" evidence="13">
    <location>
        <position position="845"/>
    </location>
</feature>
<evidence type="ECO:0000256" key="9">
    <source>
        <dbReference type="ARBA" id="ARBA00069059"/>
    </source>
</evidence>
<evidence type="ECO:0000313" key="14">
    <source>
        <dbReference type="Proteomes" id="UP000234681"/>
    </source>
</evidence>
<dbReference type="FunFam" id="2.40.50.140:FF:000217">
    <property type="entry name" value="DNA damage induced apoptosis suppressor"/>
    <property type="match status" value="1"/>
</dbReference>
<dbReference type="GO" id="GO:0051726">
    <property type="term" value="P:regulation of cell cycle"/>
    <property type="evidence" value="ECO:0007669"/>
    <property type="project" value="UniProtKB-KW"/>
</dbReference>
<evidence type="ECO:0000256" key="3">
    <source>
        <dbReference type="ARBA" id="ARBA00022490"/>
    </source>
</evidence>
<comment type="subcellular location">
    <subcellularLocation>
        <location evidence="2">Cytoplasm</location>
    </subcellularLocation>
    <subcellularLocation>
        <location evidence="1">Nucleus</location>
    </subcellularLocation>
</comment>
<gene>
    <name evidence="15" type="primary">Ddias</name>
    <name evidence="13" type="synonym">RGD1559690_predicted</name>
    <name evidence="13" type="ORF">rCG_39719</name>
</gene>
<dbReference type="AGR" id="RGD:1559690"/>
<dbReference type="InterPro" id="IPR043522">
    <property type="entry name" value="DDIAS"/>
</dbReference>
<keyword evidence="7" id="KW-0131">Cell cycle</keyword>
<comment type="function">
    <text evidence="8">May be an anti-apoptotic protein involved in DNA repair or cell survival.</text>
</comment>
<dbReference type="Gene3D" id="2.40.50.140">
    <property type="entry name" value="Nucleic acid-binding proteins"/>
    <property type="match status" value="1"/>
</dbReference>
<evidence type="ECO:0000256" key="1">
    <source>
        <dbReference type="ARBA" id="ARBA00004123"/>
    </source>
</evidence>
<dbReference type="GO" id="GO:0006915">
    <property type="term" value="P:apoptotic process"/>
    <property type="evidence" value="ECO:0007669"/>
    <property type="project" value="UniProtKB-KW"/>
</dbReference>
<dbReference type="InterPro" id="IPR013955">
    <property type="entry name" value="Rep_factor-A_C"/>
</dbReference>
<evidence type="ECO:0000313" key="13">
    <source>
        <dbReference type="EMBL" id="EDM18513.1"/>
    </source>
</evidence>
<dbReference type="GO" id="GO:0005634">
    <property type="term" value="C:nucleus"/>
    <property type="evidence" value="ECO:0007669"/>
    <property type="project" value="UniProtKB-SubCell"/>
</dbReference>
<dbReference type="EMBL" id="CH473956">
    <property type="protein sequence ID" value="EDM18513.1"/>
    <property type="molecule type" value="Genomic_DNA"/>
</dbReference>
<name>A6I666_RAT</name>
<keyword evidence="5" id="KW-0338">Growth arrest</keyword>
<dbReference type="PANTHER" id="PTHR35537">
    <property type="entry name" value="DNA DAMAGE-INDUCIBLE APOPTOSIS SUPPRESSOR PROTEIN DDIAS"/>
    <property type="match status" value="1"/>
</dbReference>
<dbReference type="Proteomes" id="UP000234681">
    <property type="component" value="Chromosome 1"/>
</dbReference>
<evidence type="ECO:0000256" key="5">
    <source>
        <dbReference type="ARBA" id="ARBA00022810"/>
    </source>
</evidence>
<evidence type="ECO:0000313" key="15">
    <source>
        <dbReference type="RGD" id="1559690"/>
    </source>
</evidence>
<accession>A6I666</accession>
<keyword evidence="4" id="KW-0053">Apoptosis</keyword>
<dbReference type="GO" id="GO:1902230">
    <property type="term" value="P:negative regulation of intrinsic apoptotic signaling pathway in response to DNA damage"/>
    <property type="evidence" value="ECO:0007669"/>
    <property type="project" value="InterPro"/>
</dbReference>
<keyword evidence="3" id="KW-0963">Cytoplasm</keyword>
<evidence type="ECO:0000256" key="2">
    <source>
        <dbReference type="ARBA" id="ARBA00004496"/>
    </source>
</evidence>
<feature type="domain" description="Replication factor A C-terminal" evidence="12">
    <location>
        <begin position="10"/>
        <end position="95"/>
    </location>
</feature>
<evidence type="ECO:0000256" key="10">
    <source>
        <dbReference type="ARBA" id="ARBA00075896"/>
    </source>
</evidence>
<feature type="region of interest" description="Disordered" evidence="11">
    <location>
        <begin position="637"/>
        <end position="669"/>
    </location>
</feature>
<reference evidence="13 14" key="2">
    <citation type="submission" date="2005-09" db="EMBL/GenBank/DDBJ databases">
        <authorList>
            <person name="Mural R.J."/>
            <person name="Li P.W."/>
            <person name="Adams M.D."/>
            <person name="Amanatides P.G."/>
            <person name="Baden-Tillson H."/>
            <person name="Barnstead M."/>
            <person name="Chin S.H."/>
            <person name="Dew I."/>
            <person name="Evans C.A."/>
            <person name="Ferriera S."/>
            <person name="Flanigan M."/>
            <person name="Fosler C."/>
            <person name="Glodek A."/>
            <person name="Gu Z."/>
            <person name="Holt R.A."/>
            <person name="Jennings D."/>
            <person name="Kraft C.L."/>
            <person name="Lu F."/>
            <person name="Nguyen T."/>
            <person name="Nusskern D.R."/>
            <person name="Pfannkoch C.M."/>
            <person name="Sitter C."/>
            <person name="Sutton G.G."/>
            <person name="Venter J.C."/>
            <person name="Wang Z."/>
            <person name="Woodage T."/>
            <person name="Zheng X.H."/>
            <person name="Zhong F."/>
        </authorList>
    </citation>
    <scope>NUCLEOTIDE SEQUENCE [LARGE SCALE GENOMIC DNA]</scope>
    <source>
        <strain evidence="13">BN</strain>
        <strain evidence="14">BN, Sprague-Dawley</strain>
    </source>
</reference>
<proteinExistence type="predicted"/>
<dbReference type="GO" id="GO:0005737">
    <property type="term" value="C:cytoplasm"/>
    <property type="evidence" value="ECO:0007669"/>
    <property type="project" value="UniProtKB-SubCell"/>
</dbReference>
<dbReference type="EMBL" id="CH473956">
    <property type="protein sequence ID" value="EDM18514.1"/>
    <property type="molecule type" value="Genomic_DNA"/>
</dbReference>
<evidence type="ECO:0000256" key="8">
    <source>
        <dbReference type="ARBA" id="ARBA00053253"/>
    </source>
</evidence>
<protein>
    <recommendedName>
        <fullName evidence="9">DNA damage-induced apoptosis suppressor protein</fullName>
    </recommendedName>
    <alternativeName>
        <fullName evidence="10">Nitric oxide-inducible gene protein</fullName>
    </alternativeName>
</protein>
<dbReference type="PANTHER" id="PTHR35537:SF1">
    <property type="entry name" value="DNA DAMAGE-INDUCED APOPTOSIS SUPPRESSOR PROTEIN"/>
    <property type="match status" value="1"/>
</dbReference>
<dbReference type="Pfam" id="PF08646">
    <property type="entry name" value="Rep_fac-A_C"/>
    <property type="match status" value="1"/>
</dbReference>
<reference evidence="13" key="1">
    <citation type="journal article" date="2005" name="Genome Res.">
        <title>Gene and alternative splicing annotation with AIR.</title>
        <authorList>
            <person name="Florea L."/>
            <person name="Di Francesco V."/>
            <person name="Miller J."/>
            <person name="Turner R."/>
            <person name="Yao A."/>
            <person name="Harris M."/>
            <person name="Walenz B."/>
            <person name="Mobarry C."/>
            <person name="Merkulov G.V."/>
            <person name="Charlab R."/>
            <person name="Dew I."/>
            <person name="Deng Z."/>
            <person name="Istrail S."/>
            <person name="Li P."/>
            <person name="Sutton G."/>
        </authorList>
    </citation>
    <scope>NUCLEOTIDE SEQUENCE</scope>
    <source>
        <strain evidence="13">BN</strain>
    </source>
</reference>
<feature type="compositionally biased region" description="Polar residues" evidence="11">
    <location>
        <begin position="652"/>
        <end position="662"/>
    </location>
</feature>
<evidence type="ECO:0000256" key="6">
    <source>
        <dbReference type="ARBA" id="ARBA00023242"/>
    </source>
</evidence>
<organism evidence="13 14">
    <name type="scientific">Rattus norvegicus</name>
    <name type="common">Rat</name>
    <dbReference type="NCBI Taxonomy" id="10116"/>
    <lineage>
        <taxon>Eukaryota</taxon>
        <taxon>Metazoa</taxon>
        <taxon>Chordata</taxon>
        <taxon>Craniata</taxon>
        <taxon>Vertebrata</taxon>
        <taxon>Euteleostomi</taxon>
        <taxon>Mammalia</taxon>
        <taxon>Eutheria</taxon>
        <taxon>Euarchontoglires</taxon>
        <taxon>Glires</taxon>
        <taxon>Rodentia</taxon>
        <taxon>Myomorpha</taxon>
        <taxon>Muroidea</taxon>
        <taxon>Muridae</taxon>
        <taxon>Murinae</taxon>
        <taxon>Rattus</taxon>
    </lineage>
</organism>
<dbReference type="SUPFAM" id="SSF50249">
    <property type="entry name" value="Nucleic acid-binding proteins"/>
    <property type="match status" value="1"/>
</dbReference>
<keyword evidence="6" id="KW-0539">Nucleus</keyword>
<feature type="compositionally biased region" description="Polar residues" evidence="11">
    <location>
        <begin position="715"/>
        <end position="739"/>
    </location>
</feature>
<feature type="region of interest" description="Disordered" evidence="11">
    <location>
        <begin position="715"/>
        <end position="744"/>
    </location>
</feature>
<evidence type="ECO:0000259" key="12">
    <source>
        <dbReference type="Pfam" id="PF08646"/>
    </source>
</evidence>
<evidence type="ECO:0000256" key="11">
    <source>
        <dbReference type="SAM" id="MobiDB-lite"/>
    </source>
</evidence>
<evidence type="ECO:0000256" key="4">
    <source>
        <dbReference type="ARBA" id="ARBA00022703"/>
    </source>
</evidence>